<organism evidence="1">
    <name type="scientific">Anguilla anguilla</name>
    <name type="common">European freshwater eel</name>
    <name type="synonym">Muraena anguilla</name>
    <dbReference type="NCBI Taxonomy" id="7936"/>
    <lineage>
        <taxon>Eukaryota</taxon>
        <taxon>Metazoa</taxon>
        <taxon>Chordata</taxon>
        <taxon>Craniata</taxon>
        <taxon>Vertebrata</taxon>
        <taxon>Euteleostomi</taxon>
        <taxon>Actinopterygii</taxon>
        <taxon>Neopterygii</taxon>
        <taxon>Teleostei</taxon>
        <taxon>Anguilliformes</taxon>
        <taxon>Anguillidae</taxon>
        <taxon>Anguilla</taxon>
    </lineage>
</organism>
<protein>
    <submittedName>
        <fullName evidence="1">Uncharacterized protein</fullName>
    </submittedName>
</protein>
<sequence length="9" mass="1067">MIQPVVHFP</sequence>
<dbReference type="EMBL" id="GBXM01034038">
    <property type="protein sequence ID" value="JAH74539.1"/>
    <property type="molecule type" value="Transcribed_RNA"/>
</dbReference>
<evidence type="ECO:0000313" key="1">
    <source>
        <dbReference type="EMBL" id="JAH74539.1"/>
    </source>
</evidence>
<reference evidence="1" key="2">
    <citation type="journal article" date="2015" name="Fish Shellfish Immunol.">
        <title>Early steps in the European eel (Anguilla anguilla)-Vibrio vulnificus interaction in the gills: Role of the RtxA13 toxin.</title>
        <authorList>
            <person name="Callol A."/>
            <person name="Pajuelo D."/>
            <person name="Ebbesson L."/>
            <person name="Teles M."/>
            <person name="MacKenzie S."/>
            <person name="Amaro C."/>
        </authorList>
    </citation>
    <scope>NUCLEOTIDE SEQUENCE</scope>
</reference>
<proteinExistence type="predicted"/>
<accession>A0A0E9V8V2</accession>
<name>A0A0E9V8V2_ANGAN</name>
<reference evidence="1" key="1">
    <citation type="submission" date="2014-11" db="EMBL/GenBank/DDBJ databases">
        <authorList>
            <person name="Amaro Gonzalez C."/>
        </authorList>
    </citation>
    <scope>NUCLEOTIDE SEQUENCE</scope>
</reference>